<dbReference type="OrthoDB" id="9780546at2"/>
<keyword evidence="3 4" id="KW-0456">Lyase</keyword>
<dbReference type="GO" id="GO:0016836">
    <property type="term" value="F:hydro-lyase activity"/>
    <property type="evidence" value="ECO:0007669"/>
    <property type="project" value="UniProtKB-UniRule"/>
</dbReference>
<dbReference type="NCBIfam" id="TIGR02035">
    <property type="entry name" value="D_Ser_am_lyase"/>
    <property type="match status" value="1"/>
</dbReference>
<evidence type="ECO:0000313" key="7">
    <source>
        <dbReference type="Proteomes" id="UP000198897"/>
    </source>
</evidence>
<evidence type="ECO:0000256" key="2">
    <source>
        <dbReference type="ARBA" id="ARBA00022898"/>
    </source>
</evidence>
<dbReference type="RefSeq" id="WP_089751650.1">
    <property type="nucleotide sequence ID" value="NZ_FOOG01000011.1"/>
</dbReference>
<gene>
    <name evidence="4" type="primary">dsdA</name>
    <name evidence="6" type="ORF">SAMN05216353_11170</name>
</gene>
<dbReference type="NCBIfam" id="NF002823">
    <property type="entry name" value="PRK02991.1"/>
    <property type="match status" value="1"/>
</dbReference>
<dbReference type="PANTHER" id="PTHR48078">
    <property type="entry name" value="THREONINE DEHYDRATASE, MITOCHONDRIAL-RELATED"/>
    <property type="match status" value="1"/>
</dbReference>
<sequence length="449" mass="49930">MEKIAGKTVSEWVESLPLLDKVMKSEPVFWINTSAREMDKVPEFAVTKYDIYEAEQLWKRFAPFLKKAFAGTKDGAIESPVRSLKQMKKDLSTYYDQPFEGEFYLKCDHDLPISGSIKARGGVFEVLSYAEKLALENNMVSKEDNYQVFLDSSFKQFFSQYTIGVGSTGNLALSIGTISAKLGFTVEVHMSADAKQWKKDLLRKKGAKVYEYKGDFSEAITQGRSITMDDPLGYFVDDEDSKALFLGYSVAALELKRQLDEEGIIVDKDHPLFVYLPCGVGGSPGGITFGLKEVFGDHVHCLFVEPTHSPSVLLGVMTGEHEKVAVQDFGLDNLTEADGLAVGRPSRFATEISQYLVSGFYTMEDDEMYRLLALLADSENVYVEPSAASGLSGPLRLKESGIIKENGWQDKMGRAVHLTWSTGGSLVPEQDREKFYQKGKSLLTPVTES</sequence>
<accession>A0A1I2M557</accession>
<evidence type="ECO:0000259" key="5">
    <source>
        <dbReference type="Pfam" id="PF00291"/>
    </source>
</evidence>
<dbReference type="SUPFAM" id="SSF53686">
    <property type="entry name" value="Tryptophan synthase beta subunit-like PLP-dependent enzymes"/>
    <property type="match status" value="1"/>
</dbReference>
<dbReference type="Pfam" id="PF00291">
    <property type="entry name" value="PALP"/>
    <property type="match status" value="1"/>
</dbReference>
<comment type="catalytic activity">
    <reaction evidence="4">
        <text>D-serine = pyruvate + NH4(+)</text>
        <dbReference type="Rhea" id="RHEA:13977"/>
        <dbReference type="ChEBI" id="CHEBI:15361"/>
        <dbReference type="ChEBI" id="CHEBI:28938"/>
        <dbReference type="ChEBI" id="CHEBI:35247"/>
        <dbReference type="EC" id="4.3.1.18"/>
    </reaction>
</comment>
<keyword evidence="7" id="KW-1185">Reference proteome</keyword>
<dbReference type="GO" id="GO:0036088">
    <property type="term" value="P:D-serine catabolic process"/>
    <property type="evidence" value="ECO:0007669"/>
    <property type="project" value="TreeGrafter"/>
</dbReference>
<dbReference type="GO" id="GO:0009097">
    <property type="term" value="P:isoleucine biosynthetic process"/>
    <property type="evidence" value="ECO:0007669"/>
    <property type="project" value="TreeGrafter"/>
</dbReference>
<dbReference type="GO" id="GO:0030170">
    <property type="term" value="F:pyridoxal phosphate binding"/>
    <property type="evidence" value="ECO:0007669"/>
    <property type="project" value="InterPro"/>
</dbReference>
<evidence type="ECO:0000256" key="3">
    <source>
        <dbReference type="ARBA" id="ARBA00023239"/>
    </source>
</evidence>
<dbReference type="PROSITE" id="PS00165">
    <property type="entry name" value="DEHYDRATASE_SER_THR"/>
    <property type="match status" value="1"/>
</dbReference>
<reference evidence="7" key="1">
    <citation type="submission" date="2016-10" db="EMBL/GenBank/DDBJ databases">
        <authorList>
            <person name="Varghese N."/>
            <person name="Submissions S."/>
        </authorList>
    </citation>
    <scope>NUCLEOTIDE SEQUENCE [LARGE SCALE GENOMIC DNA]</scope>
    <source>
        <strain evidence="7">FP5</strain>
    </source>
</reference>
<feature type="modified residue" description="N6-(pyridoxal phosphate)lysine" evidence="4">
    <location>
        <position position="118"/>
    </location>
</feature>
<dbReference type="GO" id="GO:0008721">
    <property type="term" value="F:D-serine ammonia-lyase activity"/>
    <property type="evidence" value="ECO:0007669"/>
    <property type="project" value="UniProtKB-EC"/>
</dbReference>
<dbReference type="HAMAP" id="MF_01030">
    <property type="entry name" value="D_Ser_dehydrat"/>
    <property type="match status" value="1"/>
</dbReference>
<dbReference type="Proteomes" id="UP000198897">
    <property type="component" value="Unassembled WGS sequence"/>
</dbReference>
<feature type="domain" description="Tryptophan synthase beta chain-like PALP" evidence="5">
    <location>
        <begin position="99"/>
        <end position="406"/>
    </location>
</feature>
<proteinExistence type="inferred from homology"/>
<dbReference type="InterPro" id="IPR001926">
    <property type="entry name" value="TrpB-like_PALP"/>
</dbReference>
<comment type="similarity">
    <text evidence="4">Belongs to the serine/threonine dehydratase family. DsdA subfamily.</text>
</comment>
<dbReference type="InterPro" id="IPR011780">
    <property type="entry name" value="D_Ser_am_lyase"/>
</dbReference>
<dbReference type="EMBL" id="FOOG01000011">
    <property type="protein sequence ID" value="SFF86592.1"/>
    <property type="molecule type" value="Genomic_DNA"/>
</dbReference>
<dbReference type="InterPro" id="IPR000634">
    <property type="entry name" value="Ser/Thr_deHydtase_PyrdxlP-BS"/>
</dbReference>
<name>A0A1I2M557_9BACI</name>
<dbReference type="AlphaFoldDB" id="A0A1I2M557"/>
<keyword evidence="2 4" id="KW-0663">Pyridoxal phosphate</keyword>
<dbReference type="InterPro" id="IPR050147">
    <property type="entry name" value="Ser/Thr_Dehydratase"/>
</dbReference>
<dbReference type="EC" id="4.3.1.18" evidence="4"/>
<comment type="cofactor">
    <cofactor evidence="1 4">
        <name>pyridoxal 5'-phosphate</name>
        <dbReference type="ChEBI" id="CHEBI:597326"/>
    </cofactor>
</comment>
<evidence type="ECO:0000256" key="4">
    <source>
        <dbReference type="HAMAP-Rule" id="MF_01030"/>
    </source>
</evidence>
<evidence type="ECO:0000256" key="1">
    <source>
        <dbReference type="ARBA" id="ARBA00001933"/>
    </source>
</evidence>
<protein>
    <recommendedName>
        <fullName evidence="4">Probable D-serine dehydratase</fullName>
        <ecNumber evidence="4">4.3.1.18</ecNumber>
    </recommendedName>
    <alternativeName>
        <fullName evidence="4">D-serine deaminase</fullName>
        <shortName evidence="4">DSD</shortName>
    </alternativeName>
</protein>
<dbReference type="PANTHER" id="PTHR48078:SF9">
    <property type="entry name" value="D-SERINE DEHYDRATASE"/>
    <property type="match status" value="1"/>
</dbReference>
<organism evidence="6 7">
    <name type="scientific">Halobacillus alkaliphilus</name>
    <dbReference type="NCBI Taxonomy" id="396056"/>
    <lineage>
        <taxon>Bacteria</taxon>
        <taxon>Bacillati</taxon>
        <taxon>Bacillota</taxon>
        <taxon>Bacilli</taxon>
        <taxon>Bacillales</taxon>
        <taxon>Bacillaceae</taxon>
        <taxon>Halobacillus</taxon>
    </lineage>
</organism>
<dbReference type="InterPro" id="IPR036052">
    <property type="entry name" value="TrpB-like_PALP_sf"/>
</dbReference>
<dbReference type="Gene3D" id="3.40.50.1100">
    <property type="match status" value="2"/>
</dbReference>
<evidence type="ECO:0000313" key="6">
    <source>
        <dbReference type="EMBL" id="SFF86592.1"/>
    </source>
</evidence>